<dbReference type="GeneID" id="92086879"/>
<dbReference type="Proteomes" id="UP001480595">
    <property type="component" value="Unassembled WGS sequence"/>
</dbReference>
<proteinExistence type="predicted"/>
<protein>
    <submittedName>
        <fullName evidence="1">Glycosyltransferase family 31 protein</fullName>
    </submittedName>
</protein>
<name>A0ABR1WWC6_9PEZI</name>
<sequence length="102" mass="10802">MVQSRRSFTATLLLAIFLVATFYTAARIGIWGPSYIKPKLSIPYYHGNAAAAGANATDPQDGVATTPPSKDPACAWMPDTSNILVVMKTGASELMPGCPRNS</sequence>
<organism evidence="1 2">
    <name type="scientific">Apiospora phragmitis</name>
    <dbReference type="NCBI Taxonomy" id="2905665"/>
    <lineage>
        <taxon>Eukaryota</taxon>
        <taxon>Fungi</taxon>
        <taxon>Dikarya</taxon>
        <taxon>Ascomycota</taxon>
        <taxon>Pezizomycotina</taxon>
        <taxon>Sordariomycetes</taxon>
        <taxon>Xylariomycetidae</taxon>
        <taxon>Amphisphaeriales</taxon>
        <taxon>Apiosporaceae</taxon>
        <taxon>Apiospora</taxon>
    </lineage>
</organism>
<dbReference type="EMBL" id="JAQQWL010000002">
    <property type="protein sequence ID" value="KAK8087433.1"/>
    <property type="molecule type" value="Genomic_DNA"/>
</dbReference>
<dbReference type="RefSeq" id="XP_066721957.1">
    <property type="nucleotide sequence ID" value="XM_066853816.1"/>
</dbReference>
<gene>
    <name evidence="1" type="ORF">PG994_002407</name>
</gene>
<accession>A0ABR1WWC6</accession>
<comment type="caution">
    <text evidence="1">The sequence shown here is derived from an EMBL/GenBank/DDBJ whole genome shotgun (WGS) entry which is preliminary data.</text>
</comment>
<evidence type="ECO:0000313" key="2">
    <source>
        <dbReference type="Proteomes" id="UP001480595"/>
    </source>
</evidence>
<keyword evidence="2" id="KW-1185">Reference proteome</keyword>
<reference evidence="1 2" key="1">
    <citation type="submission" date="2023-01" db="EMBL/GenBank/DDBJ databases">
        <title>Analysis of 21 Apiospora genomes using comparative genomics revels a genus with tremendous synthesis potential of carbohydrate active enzymes and secondary metabolites.</title>
        <authorList>
            <person name="Sorensen T."/>
        </authorList>
    </citation>
    <scope>NUCLEOTIDE SEQUENCE [LARGE SCALE GENOMIC DNA]</scope>
    <source>
        <strain evidence="1 2">CBS 135458</strain>
    </source>
</reference>
<evidence type="ECO:0000313" key="1">
    <source>
        <dbReference type="EMBL" id="KAK8087433.1"/>
    </source>
</evidence>